<dbReference type="Pfam" id="PF02810">
    <property type="entry name" value="SEC-C"/>
    <property type="match status" value="1"/>
</dbReference>
<protein>
    <recommendedName>
        <fullName evidence="2">UPF0225 protein QQX02_06490</fullName>
    </recommendedName>
</protein>
<dbReference type="EMBL" id="JAUHQA010000001">
    <property type="protein sequence ID" value="MDN4480567.1"/>
    <property type="molecule type" value="Genomic_DNA"/>
</dbReference>
<name>A0ABT8GGK7_9MICO</name>
<dbReference type="InterPro" id="IPR048469">
    <property type="entry name" value="YchJ-like_M"/>
</dbReference>
<comment type="caution">
    <text evidence="4">The sequence shown here is derived from an EMBL/GenBank/DDBJ whole genome shotgun (WGS) entry which is preliminary data.</text>
</comment>
<evidence type="ECO:0000256" key="2">
    <source>
        <dbReference type="HAMAP-Rule" id="MF_00612"/>
    </source>
</evidence>
<feature type="domain" description="YchJ-like middle NTF2-like" evidence="3">
    <location>
        <begin position="30"/>
        <end position="123"/>
    </location>
</feature>
<dbReference type="SUPFAM" id="SSF54427">
    <property type="entry name" value="NTF2-like"/>
    <property type="match status" value="1"/>
</dbReference>
<gene>
    <name evidence="4" type="ORF">QQX02_06490</name>
</gene>
<evidence type="ECO:0000259" key="3">
    <source>
        <dbReference type="Pfam" id="PF17775"/>
    </source>
</evidence>
<organism evidence="4 5">
    <name type="scientific">Demequina muriae</name>
    <dbReference type="NCBI Taxonomy" id="3051664"/>
    <lineage>
        <taxon>Bacteria</taxon>
        <taxon>Bacillati</taxon>
        <taxon>Actinomycetota</taxon>
        <taxon>Actinomycetes</taxon>
        <taxon>Micrococcales</taxon>
        <taxon>Demequinaceae</taxon>
        <taxon>Demequina</taxon>
    </lineage>
</organism>
<sequence>MALACPCGSGSPFADCCRPLLRGEREAASASALMRSRYTAYVRRDENYLLRTWHPSTRPPSLDLEGVQWRGLDLHGATGGGEDDSTGTVTFTALFEDESGAPGTMQESSRFVRERGRWLYVDGDVR</sequence>
<dbReference type="RefSeq" id="WP_301141996.1">
    <property type="nucleotide sequence ID" value="NZ_JAUHQA010000001.1"/>
</dbReference>
<dbReference type="HAMAP" id="MF_00612">
    <property type="entry name" value="UPF0225"/>
    <property type="match status" value="1"/>
</dbReference>
<dbReference type="Pfam" id="PF17775">
    <property type="entry name" value="YchJ_M-like"/>
    <property type="match status" value="1"/>
</dbReference>
<keyword evidence="5" id="KW-1185">Reference proteome</keyword>
<proteinExistence type="inferred from homology"/>
<evidence type="ECO:0000256" key="1">
    <source>
        <dbReference type="ARBA" id="ARBA00010839"/>
    </source>
</evidence>
<reference evidence="4" key="1">
    <citation type="submission" date="2023-06" db="EMBL/GenBank/DDBJ databases">
        <title>Egi l300058.</title>
        <authorList>
            <person name="Gao L."/>
            <person name="Fang B.-Z."/>
            <person name="Li W.-J."/>
        </authorList>
    </citation>
    <scope>NUCLEOTIDE SEQUENCE</scope>
    <source>
        <strain evidence="4">EGI L300058</strain>
    </source>
</reference>
<evidence type="ECO:0000313" key="4">
    <source>
        <dbReference type="EMBL" id="MDN4480567.1"/>
    </source>
</evidence>
<dbReference type="Proteomes" id="UP001172708">
    <property type="component" value="Unassembled WGS sequence"/>
</dbReference>
<comment type="similarity">
    <text evidence="1 2">Belongs to the UPF0225 family.</text>
</comment>
<evidence type="ECO:0000313" key="5">
    <source>
        <dbReference type="Proteomes" id="UP001172708"/>
    </source>
</evidence>
<dbReference type="InterPro" id="IPR023006">
    <property type="entry name" value="YchJ-like"/>
</dbReference>
<dbReference type="Gene3D" id="3.10.450.50">
    <property type="match status" value="1"/>
</dbReference>
<dbReference type="InterPro" id="IPR004027">
    <property type="entry name" value="SEC_C_motif"/>
</dbReference>
<accession>A0ABT8GGK7</accession>
<dbReference type="InterPro" id="IPR032710">
    <property type="entry name" value="NTF2-like_dom_sf"/>
</dbReference>